<dbReference type="HOGENOM" id="CLU_035332_1_0_1"/>
<protein>
    <recommendedName>
        <fullName evidence="9">Rad1-domain-containing protein</fullName>
    </recommendedName>
</protein>
<evidence type="ECO:0000313" key="7">
    <source>
        <dbReference type="EMBL" id="KDQ59631.1"/>
    </source>
</evidence>
<dbReference type="Pfam" id="PF02144">
    <property type="entry name" value="Rad1"/>
    <property type="match status" value="1"/>
</dbReference>
<dbReference type="OrthoDB" id="337581at2759"/>
<proteinExistence type="inferred from homology"/>
<evidence type="ECO:0000256" key="5">
    <source>
        <dbReference type="ARBA" id="ARBA00023242"/>
    </source>
</evidence>
<dbReference type="InParanoid" id="A0A067QAL3"/>
<comment type="similarity">
    <text evidence="2">Belongs to the rad1 family.</text>
</comment>
<dbReference type="EMBL" id="KL197715">
    <property type="protein sequence ID" value="KDQ59631.1"/>
    <property type="molecule type" value="Genomic_DNA"/>
</dbReference>
<dbReference type="PRINTS" id="PR01245">
    <property type="entry name" value="RAD1REC1"/>
</dbReference>
<name>A0A067QAL3_9AGAM</name>
<dbReference type="Gene3D" id="3.70.10.10">
    <property type="match status" value="2"/>
</dbReference>
<dbReference type="GO" id="GO:0000077">
    <property type="term" value="P:DNA damage checkpoint signaling"/>
    <property type="evidence" value="ECO:0007669"/>
    <property type="project" value="InterPro"/>
</dbReference>
<evidence type="ECO:0000256" key="4">
    <source>
        <dbReference type="ARBA" id="ARBA00023204"/>
    </source>
</evidence>
<evidence type="ECO:0008006" key="9">
    <source>
        <dbReference type="Google" id="ProtNLM"/>
    </source>
</evidence>
<evidence type="ECO:0000256" key="2">
    <source>
        <dbReference type="ARBA" id="ARBA00010991"/>
    </source>
</evidence>
<keyword evidence="5" id="KW-0539">Nucleus</keyword>
<dbReference type="InterPro" id="IPR046938">
    <property type="entry name" value="DNA_clamp_sf"/>
</dbReference>
<evidence type="ECO:0000256" key="3">
    <source>
        <dbReference type="ARBA" id="ARBA00022763"/>
    </source>
</evidence>
<dbReference type="STRING" id="933084.A0A067QAL3"/>
<dbReference type="PANTHER" id="PTHR10870">
    <property type="entry name" value="CELL CYCLE CHECKPOINT PROTEIN RAD1"/>
    <property type="match status" value="1"/>
</dbReference>
<evidence type="ECO:0000313" key="8">
    <source>
        <dbReference type="Proteomes" id="UP000027265"/>
    </source>
</evidence>
<dbReference type="AlphaFoldDB" id="A0A067QAL3"/>
<dbReference type="InterPro" id="IPR003021">
    <property type="entry name" value="Rad1_Rec1_Rad17"/>
</dbReference>
<keyword evidence="3" id="KW-0227">DNA damage</keyword>
<reference evidence="8" key="1">
    <citation type="journal article" date="2014" name="Proc. Natl. Acad. Sci. U.S.A.">
        <title>Extensive sampling of basidiomycete genomes demonstrates inadequacy of the white-rot/brown-rot paradigm for wood decay fungi.</title>
        <authorList>
            <person name="Riley R."/>
            <person name="Salamov A.A."/>
            <person name="Brown D.W."/>
            <person name="Nagy L.G."/>
            <person name="Floudas D."/>
            <person name="Held B.W."/>
            <person name="Levasseur A."/>
            <person name="Lombard V."/>
            <person name="Morin E."/>
            <person name="Otillar R."/>
            <person name="Lindquist E.A."/>
            <person name="Sun H."/>
            <person name="LaButti K.M."/>
            <person name="Schmutz J."/>
            <person name="Jabbour D."/>
            <person name="Luo H."/>
            <person name="Baker S.E."/>
            <person name="Pisabarro A.G."/>
            <person name="Walton J.D."/>
            <person name="Blanchette R.A."/>
            <person name="Henrissat B."/>
            <person name="Martin F."/>
            <person name="Cullen D."/>
            <person name="Hibbett D.S."/>
            <person name="Grigoriev I.V."/>
        </authorList>
    </citation>
    <scope>NUCLEOTIDE SEQUENCE [LARGE SCALE GENOMIC DNA]</scope>
    <source>
        <strain evidence="8">MUCL 33604</strain>
    </source>
</reference>
<gene>
    <name evidence="7" type="ORF">JAAARDRAFT_205648</name>
</gene>
<feature type="region of interest" description="Disordered" evidence="6">
    <location>
        <begin position="126"/>
        <end position="175"/>
    </location>
</feature>
<dbReference type="GO" id="GO:0030896">
    <property type="term" value="C:checkpoint clamp complex"/>
    <property type="evidence" value="ECO:0007669"/>
    <property type="project" value="TreeGrafter"/>
</dbReference>
<dbReference type="Proteomes" id="UP000027265">
    <property type="component" value="Unassembled WGS sequence"/>
</dbReference>
<comment type="subcellular location">
    <subcellularLocation>
        <location evidence="1">Nucleus</location>
    </subcellularLocation>
</comment>
<dbReference type="GO" id="GO:0006281">
    <property type="term" value="P:DNA repair"/>
    <property type="evidence" value="ECO:0007669"/>
    <property type="project" value="UniProtKB-KW"/>
</dbReference>
<dbReference type="SUPFAM" id="SSF55979">
    <property type="entry name" value="DNA clamp"/>
    <property type="match status" value="1"/>
</dbReference>
<evidence type="ECO:0000256" key="1">
    <source>
        <dbReference type="ARBA" id="ARBA00004123"/>
    </source>
</evidence>
<accession>A0A067QAL3</accession>
<dbReference type="FunCoup" id="A0A067QAL3">
    <property type="interactions" value="532"/>
</dbReference>
<keyword evidence="4" id="KW-0234">DNA repair</keyword>
<sequence>MSQSLGPTSSARDESNIEEMRPVLIASAHDVRYLTALLRGVNFANRATVTITQYGFNVVVEEARTIMATAFVRNHVFQEYQYFPEKDVDNQSSQNSDIDPSEAFSQFEIQLNTLLECLNIFGTAGQGSLSSHSKGGAKRWRNDDDGGDGDDDGPRNRRGRGVNQQSNHIDHYFSDTKRGTGMRLTYNGAGHPLILVLAEDSTGPTAKCEITTFDSEPHLELSLPPENTHFKVILNSSWLRDALSELDPSCEKLTFIGNPPVQNPRGARAPSKPLFRIQAAGTFGSTEMDYPNDRDVIETFLCEHPVSFTYRFNHISKTLRALQNSTKTSLRIDGEGLLSLQFIIPFPKVGGTGHTDEFLEFLCLPLDDDV</sequence>
<evidence type="ECO:0000256" key="6">
    <source>
        <dbReference type="SAM" id="MobiDB-lite"/>
    </source>
</evidence>
<organism evidence="7 8">
    <name type="scientific">Jaapia argillacea MUCL 33604</name>
    <dbReference type="NCBI Taxonomy" id="933084"/>
    <lineage>
        <taxon>Eukaryota</taxon>
        <taxon>Fungi</taxon>
        <taxon>Dikarya</taxon>
        <taxon>Basidiomycota</taxon>
        <taxon>Agaricomycotina</taxon>
        <taxon>Agaricomycetes</taxon>
        <taxon>Agaricomycetidae</taxon>
        <taxon>Jaapiales</taxon>
        <taxon>Jaapiaceae</taxon>
        <taxon>Jaapia</taxon>
    </lineage>
</organism>
<keyword evidence="8" id="KW-1185">Reference proteome</keyword>
<dbReference type="PANTHER" id="PTHR10870:SF0">
    <property type="entry name" value="CELL CYCLE CHECKPOINT PROTEIN RAD1"/>
    <property type="match status" value="1"/>
</dbReference>